<evidence type="ECO:0000256" key="2">
    <source>
        <dbReference type="ARBA" id="ARBA00022553"/>
    </source>
</evidence>
<dbReference type="InterPro" id="IPR006162">
    <property type="entry name" value="Ppantetheine_attach_site"/>
</dbReference>
<dbReference type="PROSITE" id="PS00012">
    <property type="entry name" value="PHOSPHOPANTETHEINE"/>
    <property type="match status" value="2"/>
</dbReference>
<evidence type="ECO:0000313" key="7">
    <source>
        <dbReference type="EMBL" id="NIH56604.1"/>
    </source>
</evidence>
<feature type="compositionally biased region" description="Low complexity" evidence="4">
    <location>
        <begin position="296"/>
        <end position="315"/>
    </location>
</feature>
<dbReference type="PANTHER" id="PTHR43775">
    <property type="entry name" value="FATTY ACID SYNTHASE"/>
    <property type="match status" value="1"/>
</dbReference>
<feature type="domain" description="Carrier" evidence="5">
    <location>
        <begin position="144"/>
        <end position="221"/>
    </location>
</feature>
<sequence length="749" mass="80313">MDRLEIFARLASKTISKSEALALLKDQAAEPEPAPEAKPPRRQADAAEAVAESVRACVAGVLHIDAAEVADELSFSEMGVDSISGLEIVRDLNVRHSLNLDSTVLYDFPHVTDLAGHVAEQSRSSRGTLTATAEPAHQAPAGRPNGREVRAQVARIVADVLHLDPGDLDPQLTFQEMGFDSISGLEMVRDANTRFGLNLDSVVIYDHPDIDQLSSHIAGLLVPAQTPASPKADDDGAGKTVNPFESDEVKGVYHDAHFGDMRRKFLEETVSRDMPRPDAPSHGQESRTRPKVALRTTPPTGTTTSPPTATPVTGPDGRGTGGRVSDALTGRIAVVGMAGVFPDAHDVDAFWDNLVSGLVSMRPVPQGRWNNTLGVQAYDETIRPALLDDIESFDPLFFNISPIDAEVMDPQQRIFLEVAHQAFDDAGYPENKLSGERVGVFVGAAMGDYQKRFDGVDVANQSQVFAGNASSILPARISYYLDLRGPSMVIDTACSSSLVAVHQACQSLRTGEVDMALAGGIRVMVTDELYVQARNAGMVSPSGECRAFDEKADGIAMGEAAGAVVLKRHEDALADGDRVYGVILGSGINQDGHTNGITAPSPRAQTELEVEVYERYHIDPREITLIEAHGTGTALGDPIEVKALRETFSRYTDEAGFCELGSVKNNIGHTTMAAGISSLIKVLKAMEHGSVPPLANFERLNPKINLAGGPFRIETEPHAWDPPRGMKRTAALSSFGFSGTNCHLVIQEA</sequence>
<dbReference type="EMBL" id="JAAMOZ010000001">
    <property type="protein sequence ID" value="NIH56604.1"/>
    <property type="molecule type" value="Genomic_DNA"/>
</dbReference>
<evidence type="ECO:0000259" key="5">
    <source>
        <dbReference type="PROSITE" id="PS50075"/>
    </source>
</evidence>
<dbReference type="InterPro" id="IPR009081">
    <property type="entry name" value="PP-bd_ACP"/>
</dbReference>
<feature type="region of interest" description="Disordered" evidence="4">
    <location>
        <begin position="26"/>
        <end position="47"/>
    </location>
</feature>
<dbReference type="InterPro" id="IPR020841">
    <property type="entry name" value="PKS_Beta-ketoAc_synthase_dom"/>
</dbReference>
<evidence type="ECO:0000256" key="3">
    <source>
        <dbReference type="ARBA" id="ARBA00022679"/>
    </source>
</evidence>
<organism evidence="7 8">
    <name type="scientific">Brooklawnia cerclae</name>
    <dbReference type="NCBI Taxonomy" id="349934"/>
    <lineage>
        <taxon>Bacteria</taxon>
        <taxon>Bacillati</taxon>
        <taxon>Actinomycetota</taxon>
        <taxon>Actinomycetes</taxon>
        <taxon>Propionibacteriales</taxon>
        <taxon>Propionibacteriaceae</taxon>
        <taxon>Brooklawnia</taxon>
    </lineage>
</organism>
<evidence type="ECO:0000256" key="1">
    <source>
        <dbReference type="ARBA" id="ARBA00022450"/>
    </source>
</evidence>
<dbReference type="InterPro" id="IPR020806">
    <property type="entry name" value="PKS_PP-bd"/>
</dbReference>
<proteinExistence type="predicted"/>
<dbReference type="PANTHER" id="PTHR43775:SF37">
    <property type="entry name" value="SI:DKEY-61P9.11"/>
    <property type="match status" value="1"/>
</dbReference>
<dbReference type="InterPro" id="IPR014030">
    <property type="entry name" value="Ketoacyl_synth_N"/>
</dbReference>
<keyword evidence="3" id="KW-0808">Transferase</keyword>
<protein>
    <submittedName>
        <fullName evidence="7">Polyketide synthase PksL</fullName>
    </submittedName>
</protein>
<dbReference type="PROSITE" id="PS52004">
    <property type="entry name" value="KS3_2"/>
    <property type="match status" value="1"/>
</dbReference>
<evidence type="ECO:0000256" key="4">
    <source>
        <dbReference type="SAM" id="MobiDB-lite"/>
    </source>
</evidence>
<dbReference type="InterPro" id="IPR014031">
    <property type="entry name" value="Ketoacyl_synth_C"/>
</dbReference>
<name>A0ABX0SE18_9ACTN</name>
<feature type="domain" description="Ketosynthase family 3 (KS3)" evidence="6">
    <location>
        <begin position="329"/>
        <end position="748"/>
    </location>
</feature>
<dbReference type="InterPro" id="IPR016039">
    <property type="entry name" value="Thiolase-like"/>
</dbReference>
<dbReference type="InterPro" id="IPR036736">
    <property type="entry name" value="ACP-like_sf"/>
</dbReference>
<feature type="region of interest" description="Disordered" evidence="4">
    <location>
        <begin position="269"/>
        <end position="325"/>
    </location>
</feature>
<accession>A0ABX0SE18</accession>
<gene>
    <name evidence="7" type="ORF">FB473_001249</name>
</gene>
<dbReference type="SUPFAM" id="SSF53901">
    <property type="entry name" value="Thiolase-like"/>
    <property type="match status" value="1"/>
</dbReference>
<feature type="compositionally biased region" description="Polar residues" evidence="4">
    <location>
        <begin position="121"/>
        <end position="131"/>
    </location>
</feature>
<feature type="domain" description="Carrier" evidence="5">
    <location>
        <begin position="45"/>
        <end position="122"/>
    </location>
</feature>
<dbReference type="Pfam" id="PF00109">
    <property type="entry name" value="ketoacyl-synt"/>
    <property type="match status" value="1"/>
</dbReference>
<dbReference type="SMART" id="SM00823">
    <property type="entry name" value="PKS_PP"/>
    <property type="match status" value="2"/>
</dbReference>
<evidence type="ECO:0000259" key="6">
    <source>
        <dbReference type="PROSITE" id="PS52004"/>
    </source>
</evidence>
<keyword evidence="1" id="KW-0596">Phosphopantetheine</keyword>
<dbReference type="Gene3D" id="3.40.47.10">
    <property type="match status" value="1"/>
</dbReference>
<evidence type="ECO:0000313" key="8">
    <source>
        <dbReference type="Proteomes" id="UP000749311"/>
    </source>
</evidence>
<dbReference type="CDD" id="cd00833">
    <property type="entry name" value="PKS"/>
    <property type="match status" value="1"/>
</dbReference>
<feature type="region of interest" description="Disordered" evidence="4">
    <location>
        <begin position="119"/>
        <end position="146"/>
    </location>
</feature>
<comment type="caution">
    <text evidence="7">The sequence shown here is derived from an EMBL/GenBank/DDBJ whole genome shotgun (WGS) entry which is preliminary data.</text>
</comment>
<keyword evidence="8" id="KW-1185">Reference proteome</keyword>
<dbReference type="Gene3D" id="1.10.1200.10">
    <property type="entry name" value="ACP-like"/>
    <property type="match status" value="2"/>
</dbReference>
<dbReference type="InterPro" id="IPR018201">
    <property type="entry name" value="Ketoacyl_synth_AS"/>
</dbReference>
<dbReference type="SUPFAM" id="SSF47336">
    <property type="entry name" value="ACP-like"/>
    <property type="match status" value="2"/>
</dbReference>
<reference evidence="7 8" key="1">
    <citation type="submission" date="2020-02" db="EMBL/GenBank/DDBJ databases">
        <title>Sequencing the genomes of 1000 actinobacteria strains.</title>
        <authorList>
            <person name="Klenk H.-P."/>
        </authorList>
    </citation>
    <scope>NUCLEOTIDE SEQUENCE [LARGE SCALE GENOMIC DNA]</scope>
    <source>
        <strain evidence="7 8">DSM 19609</strain>
    </source>
</reference>
<dbReference type="Pfam" id="PF02801">
    <property type="entry name" value="Ketoacyl-synt_C"/>
    <property type="match status" value="1"/>
</dbReference>
<dbReference type="PROSITE" id="PS50075">
    <property type="entry name" value="CARRIER"/>
    <property type="match status" value="2"/>
</dbReference>
<dbReference type="Pfam" id="PF00550">
    <property type="entry name" value="PP-binding"/>
    <property type="match status" value="2"/>
</dbReference>
<dbReference type="RefSeq" id="WP_167165668.1">
    <property type="nucleotide sequence ID" value="NZ_BAAAOO010000015.1"/>
</dbReference>
<dbReference type="InterPro" id="IPR050091">
    <property type="entry name" value="PKS_NRPS_Biosynth_Enz"/>
</dbReference>
<dbReference type="SMART" id="SM01294">
    <property type="entry name" value="PKS_PP_betabranch"/>
    <property type="match status" value="2"/>
</dbReference>
<keyword evidence="2" id="KW-0597">Phosphoprotein</keyword>
<dbReference type="PROSITE" id="PS00606">
    <property type="entry name" value="KS3_1"/>
    <property type="match status" value="1"/>
</dbReference>
<dbReference type="Proteomes" id="UP000749311">
    <property type="component" value="Unassembled WGS sequence"/>
</dbReference>
<dbReference type="SMART" id="SM00825">
    <property type="entry name" value="PKS_KS"/>
    <property type="match status" value="1"/>
</dbReference>